<evidence type="ECO:0000256" key="8">
    <source>
        <dbReference type="SAM" id="MobiDB-lite"/>
    </source>
</evidence>
<dbReference type="NCBIfam" id="TIGR00914">
    <property type="entry name" value="2A0601"/>
    <property type="match status" value="1"/>
</dbReference>
<evidence type="ECO:0000256" key="1">
    <source>
        <dbReference type="ARBA" id="ARBA00004651"/>
    </source>
</evidence>
<evidence type="ECO:0000256" key="3">
    <source>
        <dbReference type="ARBA" id="ARBA00022448"/>
    </source>
</evidence>
<gene>
    <name evidence="10" type="ORF">DDQ68_00835</name>
</gene>
<dbReference type="SUPFAM" id="SSF56954">
    <property type="entry name" value="Outer membrane efflux proteins (OEP)"/>
    <property type="match status" value="1"/>
</dbReference>
<dbReference type="GO" id="GO:0015562">
    <property type="term" value="F:efflux transmembrane transporter activity"/>
    <property type="evidence" value="ECO:0007669"/>
    <property type="project" value="InterPro"/>
</dbReference>
<reference evidence="11" key="1">
    <citation type="submission" date="2018-04" db="EMBL/GenBank/DDBJ databases">
        <title>Complete genome of Antarctic heterotrophic bacterium Hymenobacter nivis.</title>
        <authorList>
            <person name="Terashima M."/>
        </authorList>
    </citation>
    <scope>NUCLEOTIDE SEQUENCE [LARGE SCALE GENOMIC DNA]</scope>
    <source>
        <strain evidence="11">NBRC 111535</strain>
    </source>
</reference>
<dbReference type="SUPFAM" id="SSF82714">
    <property type="entry name" value="Multidrug efflux transporter AcrB TolC docking domain, DN and DC subdomains"/>
    <property type="match status" value="2"/>
</dbReference>
<feature type="transmembrane region" description="Helical" evidence="9">
    <location>
        <begin position="48"/>
        <end position="70"/>
    </location>
</feature>
<comment type="subcellular location">
    <subcellularLocation>
        <location evidence="1">Cell membrane</location>
        <topology evidence="1">Multi-pass membrane protein</topology>
    </subcellularLocation>
</comment>
<keyword evidence="11" id="KW-1185">Reference proteome</keyword>
<feature type="transmembrane region" description="Helical" evidence="9">
    <location>
        <begin position="402"/>
        <end position="424"/>
    </location>
</feature>
<feature type="compositionally biased region" description="Basic and acidic residues" evidence="8">
    <location>
        <begin position="1069"/>
        <end position="1090"/>
    </location>
</feature>
<evidence type="ECO:0000256" key="2">
    <source>
        <dbReference type="ARBA" id="ARBA00010942"/>
    </source>
</evidence>
<dbReference type="Gene3D" id="1.20.1600.10">
    <property type="entry name" value="Outer membrane efflux proteins (OEP)"/>
    <property type="match status" value="1"/>
</dbReference>
<keyword evidence="5 9" id="KW-0812">Transmembrane</keyword>
<feature type="transmembrane region" description="Helical" evidence="9">
    <location>
        <begin position="561"/>
        <end position="587"/>
    </location>
</feature>
<keyword evidence="7 9" id="KW-0472">Membrane</keyword>
<dbReference type="GO" id="GO:0042910">
    <property type="term" value="F:xenobiotic transmembrane transporter activity"/>
    <property type="evidence" value="ECO:0007669"/>
    <property type="project" value="TreeGrafter"/>
</dbReference>
<feature type="transmembrane region" description="Helical" evidence="9">
    <location>
        <begin position="436"/>
        <end position="456"/>
    </location>
</feature>
<sequence>MWRGLGESAHWLFNAQARWGRAAGGSAGALFLFFMLEKIIAASVRNKLLVALMVLALIAWGGFSAVNIPLDAIPDVTNNQVQVITQSDALAAQEVEQLITVPLELQLRTVPGVTEIRSISRFGLSVITVVFPDEMTTYQTRQLVAEKLKAAEADLAAGAGKPSMAPITTGLGEIYQYSIRVLPGYEKQFDLAKLRDVQDWIVKRQLAGTTGVVDVSSFGGYLRQYEVAVDPVRLASNGVTMAELYVALQDNNANTGGAYIERGPNAYFIRGEGRVSSLDDVGATVIKQAAAGAPLLVRDVATLRMGHAVRYGAMTRNGRGETVGGVVLMLKGASSEQTIKNVKTRVAEIQKTLPKGLVITPFLDRTKLIDKAIATVEHNLIEGGVIVLVVLLLLLGNWRAGVVVATMIPLCMLFALGMMSLFGVSANLMSLGALDFGLIVDGAVIIVEAVIFHLVHQREQAAHETMDDMTEVAATRLMSSALFGQLIILIVYFPILSLTGIEGKMFRPMALTVSFAIIGAMLLCLTYVPAVTAWALKKDIKEEGTVSYRIMKFLHRGYDPVIRWALGARFVVVGVAVLLLVGAGFIFSRMGGEFIPQLDEGDIALNVTLAPGSSLSQTIATNTHVQKILKAKFPEIEQIVGKSGTSEIPTDPMSLEDSDEMVILKDHSQWTSASTREELANKMQAALAGVPGVTMEFQQPIQMRFNELISGVKSDVSIKIYGDDLGVLYDKANEAAALIRSLAGVGDLKVEQIAALPQMRVTYNRQKLAQYGVKVSDLNTILRASFAGNVAGQVYEGERRYDLVMRLDSTHRQGLANLKDLYVDTPGGQKIPLDELATVAYRNAPIQISRDNARRRINIGINVRGRDVQSLVQEIQGKLGQGLKLPPGYTITYGGQFENLNHAIERLKVAVPVSLLLIFLLLYLSFRSVKQALLIFTGVPLATIGGIAALWLRGMPFSISAGVGFIALFGVAVLNGIVLLASLNELAAEGVASVRDRILRATEERFRPVILTASVASLGFLPMALSTSAGAEVQKPLATVVIGGLISATLLTLVVLPVLYGLFTKDGDPNPRDAAKAKEDAKHAAEKGEEPNQGPDGQPGPDGQGTNQDPEPAKKPAVAVATALLLLALLGALGLPARAQNTLGSTAGQPLNLGGALQAAGAQNQSLQTAGLQIQQQRALVRTGLEAPRTIVDFQLGQISGPLKDHTFNVIQQVAFPGVYIAQRKLLQGQSVTAEQQARLSRRGLEQAIRSSYYGLLVGYRRVALLRRQDSLYRRAAHAALIRYKVGETNRLEQVAAEARARELENRLLTALSDLEVQRAQLGQLLGSPDPAAIDTTDALVAPLAATDTAALSPESNPTLGLLRQQVAVSQQQTRVDQLRRLPDVRAGYFQQTIRPEYQALSVVQLGLAIPLIGGAGRARVAAARLGEQVAAGQLSYATSQLGTQLRGLRLQLRRARASLDYYERTALPQARLILSTAEKSFRAGDIDYVTYVVNTDPAWQIQTNYLDQAQRYNELVVSVQALTGTDTPAAK</sequence>
<feature type="transmembrane region" description="Helical" evidence="9">
    <location>
        <begin position="1037"/>
        <end position="1063"/>
    </location>
</feature>
<dbReference type="PANTHER" id="PTHR32063">
    <property type="match status" value="1"/>
</dbReference>
<dbReference type="Pfam" id="PF00873">
    <property type="entry name" value="ACR_tran"/>
    <property type="match status" value="1"/>
</dbReference>
<feature type="compositionally biased region" description="Low complexity" evidence="8">
    <location>
        <begin position="1091"/>
        <end position="1115"/>
    </location>
</feature>
<proteinExistence type="inferred from homology"/>
<dbReference type="SUPFAM" id="SSF82866">
    <property type="entry name" value="Multidrug efflux transporter AcrB transmembrane domain"/>
    <property type="match status" value="2"/>
</dbReference>
<evidence type="ECO:0000256" key="6">
    <source>
        <dbReference type="ARBA" id="ARBA00022989"/>
    </source>
</evidence>
<dbReference type="Gene3D" id="3.30.70.1320">
    <property type="entry name" value="Multidrug efflux transporter AcrB pore domain like"/>
    <property type="match status" value="1"/>
</dbReference>
<keyword evidence="6 9" id="KW-1133">Transmembrane helix</keyword>
<feature type="transmembrane region" description="Helical" evidence="9">
    <location>
        <begin position="515"/>
        <end position="536"/>
    </location>
</feature>
<dbReference type="InterPro" id="IPR004763">
    <property type="entry name" value="CusA-like"/>
</dbReference>
<keyword evidence="4" id="KW-1003">Cell membrane</keyword>
<dbReference type="InterPro" id="IPR001036">
    <property type="entry name" value="Acrflvin-R"/>
</dbReference>
<dbReference type="Gene3D" id="1.20.1640.10">
    <property type="entry name" value="Multidrug efflux transporter AcrB transmembrane domain"/>
    <property type="match status" value="2"/>
</dbReference>
<feature type="transmembrane region" description="Helical" evidence="9">
    <location>
        <begin position="909"/>
        <end position="926"/>
    </location>
</feature>
<feature type="transmembrane region" description="Helical" evidence="9">
    <location>
        <begin position="933"/>
        <end position="952"/>
    </location>
</feature>
<dbReference type="EMBL" id="CP029145">
    <property type="protein sequence ID" value="AWM31459.1"/>
    <property type="molecule type" value="Genomic_DNA"/>
</dbReference>
<dbReference type="PRINTS" id="PR00702">
    <property type="entry name" value="ACRIFLAVINRP"/>
</dbReference>
<keyword evidence="3" id="KW-0813">Transport</keyword>
<dbReference type="OrthoDB" id="636130at2"/>
<dbReference type="Proteomes" id="UP000245999">
    <property type="component" value="Chromosome"/>
</dbReference>
<evidence type="ECO:0000256" key="9">
    <source>
        <dbReference type="SAM" id="Phobius"/>
    </source>
</evidence>
<dbReference type="KEGG" id="hnv:DDQ68_00835"/>
<evidence type="ECO:0000256" key="7">
    <source>
        <dbReference type="ARBA" id="ARBA00023136"/>
    </source>
</evidence>
<evidence type="ECO:0000313" key="11">
    <source>
        <dbReference type="Proteomes" id="UP000245999"/>
    </source>
</evidence>
<dbReference type="GO" id="GO:0005886">
    <property type="term" value="C:plasma membrane"/>
    <property type="evidence" value="ECO:0007669"/>
    <property type="project" value="UniProtKB-SubCell"/>
</dbReference>
<feature type="transmembrane region" description="Helical" evidence="9">
    <location>
        <begin position="477"/>
        <end position="495"/>
    </location>
</feature>
<dbReference type="SUPFAM" id="SSF82693">
    <property type="entry name" value="Multidrug efflux transporter AcrB pore domain, PN1, PN2, PC1 and PC2 subdomains"/>
    <property type="match status" value="3"/>
</dbReference>
<dbReference type="Gene3D" id="3.30.70.1440">
    <property type="entry name" value="Multidrug efflux transporter AcrB pore domain"/>
    <property type="match status" value="1"/>
</dbReference>
<dbReference type="InterPro" id="IPR027463">
    <property type="entry name" value="AcrB_DN_DC_subdom"/>
</dbReference>
<dbReference type="RefSeq" id="WP_109652043.1">
    <property type="nucleotide sequence ID" value="NZ_CP029145.1"/>
</dbReference>
<feature type="transmembrane region" description="Helical" evidence="9">
    <location>
        <begin position="964"/>
        <end position="987"/>
    </location>
</feature>
<dbReference type="Gene3D" id="3.30.2090.10">
    <property type="entry name" value="Multidrug efflux transporter AcrB TolC docking domain, DN and DC subdomains"/>
    <property type="match status" value="2"/>
</dbReference>
<feature type="region of interest" description="Disordered" evidence="8">
    <location>
        <begin position="1069"/>
        <end position="1115"/>
    </location>
</feature>
<feature type="transmembrane region" description="Helical" evidence="9">
    <location>
        <begin position="20"/>
        <end position="36"/>
    </location>
</feature>
<feature type="transmembrane region" description="Helical" evidence="9">
    <location>
        <begin position="1008"/>
        <end position="1025"/>
    </location>
</feature>
<dbReference type="PANTHER" id="PTHR32063:SF24">
    <property type="entry name" value="CATION EFFLUX SYSTEM (ACRB_ACRD_ACRF FAMILY)"/>
    <property type="match status" value="1"/>
</dbReference>
<evidence type="ECO:0000313" key="10">
    <source>
        <dbReference type="EMBL" id="AWM31459.1"/>
    </source>
</evidence>
<dbReference type="Gene3D" id="3.30.70.1430">
    <property type="entry name" value="Multidrug efflux transporter AcrB pore domain"/>
    <property type="match status" value="2"/>
</dbReference>
<evidence type="ECO:0000256" key="5">
    <source>
        <dbReference type="ARBA" id="ARBA00022692"/>
    </source>
</evidence>
<protein>
    <submittedName>
        <fullName evidence="10">CusA/CzcA family heavy metal efflux RND transporter</fullName>
    </submittedName>
</protein>
<name>A0A2Z3GD09_9BACT</name>
<organism evidence="10 11">
    <name type="scientific">Hymenobacter nivis</name>
    <dbReference type="NCBI Taxonomy" id="1850093"/>
    <lineage>
        <taxon>Bacteria</taxon>
        <taxon>Pseudomonadati</taxon>
        <taxon>Bacteroidota</taxon>
        <taxon>Cytophagia</taxon>
        <taxon>Cytophagales</taxon>
        <taxon>Hymenobacteraceae</taxon>
        <taxon>Hymenobacter</taxon>
    </lineage>
</organism>
<comment type="similarity">
    <text evidence="2">Belongs to the resistance-nodulation-cell division (RND) (TC 2.A.6) family.</text>
</comment>
<evidence type="ECO:0000256" key="4">
    <source>
        <dbReference type="ARBA" id="ARBA00022475"/>
    </source>
</evidence>
<dbReference type="GO" id="GO:0008324">
    <property type="term" value="F:monoatomic cation transmembrane transporter activity"/>
    <property type="evidence" value="ECO:0007669"/>
    <property type="project" value="InterPro"/>
</dbReference>
<feature type="transmembrane region" description="Helical" evidence="9">
    <location>
        <begin position="378"/>
        <end position="395"/>
    </location>
</feature>
<feature type="transmembrane region" description="Helical" evidence="9">
    <location>
        <begin position="1117"/>
        <end position="1135"/>
    </location>
</feature>
<accession>A0A2Z3GD09</accession>